<feature type="transmembrane region" description="Helical" evidence="1">
    <location>
        <begin position="95"/>
        <end position="118"/>
    </location>
</feature>
<comment type="caution">
    <text evidence="2">The sequence shown here is derived from an EMBL/GenBank/DDBJ whole genome shotgun (WGS) entry which is preliminary data.</text>
</comment>
<dbReference type="RefSeq" id="WP_345712987.1">
    <property type="nucleotide sequence ID" value="NZ_BAABIL010000406.1"/>
</dbReference>
<dbReference type="Pfam" id="PF09656">
    <property type="entry name" value="PGPGW"/>
    <property type="match status" value="1"/>
</dbReference>
<keyword evidence="3" id="KW-1185">Reference proteome</keyword>
<name>A0ABP9I3J5_9ACTN</name>
<feature type="transmembrane region" description="Helical" evidence="1">
    <location>
        <begin position="28"/>
        <end position="49"/>
    </location>
</feature>
<sequence length="141" mass="14248">MKKTVVTVVGALLVVAGAALVVLPGPGLVLVAAGLAVLATQFPWARPPLRWARRKSREGVDELRRSGGRAVFAVACAAVTAGVGVLSLAGVRVPLVGTATAVLLVLSGLFLVGVVAWARAPHRGRGAGSAASRRPRSSSSL</sequence>
<keyword evidence="1" id="KW-0472">Membrane</keyword>
<gene>
    <name evidence="2" type="ORF">GCM10023225_25570</name>
</gene>
<organism evidence="2 3">
    <name type="scientific">Kineococcus glutinatus</name>
    <dbReference type="NCBI Taxonomy" id="1070872"/>
    <lineage>
        <taxon>Bacteria</taxon>
        <taxon>Bacillati</taxon>
        <taxon>Actinomycetota</taxon>
        <taxon>Actinomycetes</taxon>
        <taxon>Kineosporiales</taxon>
        <taxon>Kineosporiaceae</taxon>
        <taxon>Kineococcus</taxon>
    </lineage>
</organism>
<feature type="transmembrane region" description="Helical" evidence="1">
    <location>
        <begin position="70"/>
        <end position="89"/>
    </location>
</feature>
<evidence type="ECO:0000256" key="1">
    <source>
        <dbReference type="SAM" id="Phobius"/>
    </source>
</evidence>
<keyword evidence="1" id="KW-1133">Transmembrane helix</keyword>
<proteinExistence type="predicted"/>
<reference evidence="3" key="1">
    <citation type="journal article" date="2019" name="Int. J. Syst. Evol. Microbiol.">
        <title>The Global Catalogue of Microorganisms (GCM) 10K type strain sequencing project: providing services to taxonomists for standard genome sequencing and annotation.</title>
        <authorList>
            <consortium name="The Broad Institute Genomics Platform"/>
            <consortium name="The Broad Institute Genome Sequencing Center for Infectious Disease"/>
            <person name="Wu L."/>
            <person name="Ma J."/>
        </authorList>
    </citation>
    <scope>NUCLEOTIDE SEQUENCE [LARGE SCALE GENOMIC DNA]</scope>
    <source>
        <strain evidence="3">JCM 18126</strain>
    </source>
</reference>
<keyword evidence="1" id="KW-0812">Transmembrane</keyword>
<evidence type="ECO:0008006" key="4">
    <source>
        <dbReference type="Google" id="ProtNLM"/>
    </source>
</evidence>
<dbReference type="InterPro" id="IPR019099">
    <property type="entry name" value="Uncharacterised_PGPGW_TM"/>
</dbReference>
<evidence type="ECO:0000313" key="3">
    <source>
        <dbReference type="Proteomes" id="UP001501195"/>
    </source>
</evidence>
<accession>A0ABP9I3J5</accession>
<protein>
    <recommendedName>
        <fullName evidence="4">Transmembrane protein PGPGW</fullName>
    </recommendedName>
</protein>
<dbReference type="EMBL" id="BAABIL010000406">
    <property type="protein sequence ID" value="GAA4985890.1"/>
    <property type="molecule type" value="Genomic_DNA"/>
</dbReference>
<evidence type="ECO:0000313" key="2">
    <source>
        <dbReference type="EMBL" id="GAA4985890.1"/>
    </source>
</evidence>
<dbReference type="Proteomes" id="UP001501195">
    <property type="component" value="Unassembled WGS sequence"/>
</dbReference>